<dbReference type="GO" id="GO:0005524">
    <property type="term" value="F:ATP binding"/>
    <property type="evidence" value="ECO:0007669"/>
    <property type="project" value="UniProtKB-KW"/>
</dbReference>
<dbReference type="InterPro" id="IPR004358">
    <property type="entry name" value="Sig_transdc_His_kin-like_C"/>
</dbReference>
<evidence type="ECO:0000256" key="14">
    <source>
        <dbReference type="ARBA" id="ARBA00023136"/>
    </source>
</evidence>
<dbReference type="SUPFAM" id="SSF47384">
    <property type="entry name" value="Homodimeric domain of signal transducing histidine kinase"/>
    <property type="match status" value="1"/>
</dbReference>
<dbReference type="InterPro" id="IPR050980">
    <property type="entry name" value="2C_sensor_his_kinase"/>
</dbReference>
<evidence type="ECO:0000256" key="8">
    <source>
        <dbReference type="ARBA" id="ARBA00022692"/>
    </source>
</evidence>
<keyword evidence="19" id="KW-1185">Reference proteome</keyword>
<evidence type="ECO:0000259" key="17">
    <source>
        <dbReference type="PROSITE" id="PS50885"/>
    </source>
</evidence>
<comment type="catalytic activity">
    <reaction evidence="1">
        <text>ATP + protein L-histidine = ADP + protein N-phospho-L-histidine.</text>
        <dbReference type="EC" id="2.7.13.3"/>
    </reaction>
</comment>
<evidence type="ECO:0000256" key="4">
    <source>
        <dbReference type="ARBA" id="ARBA00022475"/>
    </source>
</evidence>
<dbReference type="Gene3D" id="6.10.340.10">
    <property type="match status" value="1"/>
</dbReference>
<dbReference type="PANTHER" id="PTHR44936">
    <property type="entry name" value="SENSOR PROTEIN CREC"/>
    <property type="match status" value="1"/>
</dbReference>
<dbReference type="OrthoDB" id="9804645at2"/>
<accession>A0A1Y5RD29</accession>
<dbReference type="InterPro" id="IPR036097">
    <property type="entry name" value="HisK_dim/P_sf"/>
</dbReference>
<dbReference type="InterPro" id="IPR005467">
    <property type="entry name" value="His_kinase_dom"/>
</dbReference>
<evidence type="ECO:0000256" key="5">
    <source>
        <dbReference type="ARBA" id="ARBA00022519"/>
    </source>
</evidence>
<dbReference type="Pfam" id="PF02518">
    <property type="entry name" value="HATPase_c"/>
    <property type="match status" value="1"/>
</dbReference>
<evidence type="ECO:0000256" key="3">
    <source>
        <dbReference type="ARBA" id="ARBA00012438"/>
    </source>
</evidence>
<evidence type="ECO:0000256" key="12">
    <source>
        <dbReference type="ARBA" id="ARBA00022989"/>
    </source>
</evidence>
<feature type="domain" description="Histidine kinase" evidence="16">
    <location>
        <begin position="240"/>
        <end position="439"/>
    </location>
</feature>
<feature type="domain" description="HAMP" evidence="17">
    <location>
        <begin position="181"/>
        <end position="232"/>
    </location>
</feature>
<dbReference type="SUPFAM" id="SSF55874">
    <property type="entry name" value="ATPase domain of HSP90 chaperone/DNA topoisomerase II/histidine kinase"/>
    <property type="match status" value="1"/>
</dbReference>
<keyword evidence="9" id="KW-0547">Nucleotide-binding</keyword>
<keyword evidence="13" id="KW-0902">Two-component regulatory system</keyword>
<keyword evidence="6" id="KW-0597">Phosphoprotein</keyword>
<keyword evidence="12 15" id="KW-1133">Transmembrane helix</keyword>
<dbReference type="Gene3D" id="3.30.565.10">
    <property type="entry name" value="Histidine kinase-like ATPase, C-terminal domain"/>
    <property type="match status" value="1"/>
</dbReference>
<evidence type="ECO:0000256" key="9">
    <source>
        <dbReference type="ARBA" id="ARBA00022741"/>
    </source>
</evidence>
<dbReference type="Pfam" id="PF00672">
    <property type="entry name" value="HAMP"/>
    <property type="match status" value="1"/>
</dbReference>
<protein>
    <recommendedName>
        <fullName evidence="3">histidine kinase</fullName>
        <ecNumber evidence="3">2.7.13.3</ecNumber>
    </recommendedName>
</protein>
<keyword evidence="5" id="KW-0997">Cell inner membrane</keyword>
<evidence type="ECO:0000256" key="10">
    <source>
        <dbReference type="ARBA" id="ARBA00022777"/>
    </source>
</evidence>
<dbReference type="PRINTS" id="PR00344">
    <property type="entry name" value="BCTRLSENSOR"/>
</dbReference>
<evidence type="ECO:0000313" key="19">
    <source>
        <dbReference type="Proteomes" id="UP000193409"/>
    </source>
</evidence>
<dbReference type="PROSITE" id="PS50109">
    <property type="entry name" value="HIS_KIN"/>
    <property type="match status" value="1"/>
</dbReference>
<evidence type="ECO:0000256" key="2">
    <source>
        <dbReference type="ARBA" id="ARBA00004429"/>
    </source>
</evidence>
<dbReference type="Gene3D" id="1.10.287.130">
    <property type="match status" value="1"/>
</dbReference>
<dbReference type="EMBL" id="FWFQ01000001">
    <property type="protein sequence ID" value="SLN11882.1"/>
    <property type="molecule type" value="Genomic_DNA"/>
</dbReference>
<proteinExistence type="predicted"/>
<reference evidence="18 19" key="1">
    <citation type="submission" date="2017-03" db="EMBL/GenBank/DDBJ databases">
        <authorList>
            <person name="Afonso C.L."/>
            <person name="Miller P.J."/>
            <person name="Scott M.A."/>
            <person name="Spackman E."/>
            <person name="Goraichik I."/>
            <person name="Dimitrov K.M."/>
            <person name="Suarez D.L."/>
            <person name="Swayne D.E."/>
        </authorList>
    </citation>
    <scope>NUCLEOTIDE SEQUENCE [LARGE SCALE GENOMIC DNA]</scope>
    <source>
        <strain evidence="18 19">CECT 7680</strain>
    </source>
</reference>
<evidence type="ECO:0000259" key="16">
    <source>
        <dbReference type="PROSITE" id="PS50109"/>
    </source>
</evidence>
<dbReference type="GO" id="GO:0000155">
    <property type="term" value="F:phosphorelay sensor kinase activity"/>
    <property type="evidence" value="ECO:0007669"/>
    <property type="project" value="InterPro"/>
</dbReference>
<keyword evidence="7 18" id="KW-0808">Transferase</keyword>
<dbReference type="CDD" id="cd00082">
    <property type="entry name" value="HisKA"/>
    <property type="match status" value="1"/>
</dbReference>
<dbReference type="SMART" id="SM00388">
    <property type="entry name" value="HisKA"/>
    <property type="match status" value="1"/>
</dbReference>
<organism evidence="18 19">
    <name type="scientific">Pseudoruegeria aquimaris</name>
    <dbReference type="NCBI Taxonomy" id="393663"/>
    <lineage>
        <taxon>Bacteria</taxon>
        <taxon>Pseudomonadati</taxon>
        <taxon>Pseudomonadota</taxon>
        <taxon>Alphaproteobacteria</taxon>
        <taxon>Rhodobacterales</taxon>
        <taxon>Roseobacteraceae</taxon>
        <taxon>Pseudoruegeria</taxon>
    </lineage>
</organism>
<evidence type="ECO:0000256" key="1">
    <source>
        <dbReference type="ARBA" id="ARBA00000085"/>
    </source>
</evidence>
<dbReference type="EC" id="2.7.13.3" evidence="3"/>
<evidence type="ECO:0000313" key="18">
    <source>
        <dbReference type="EMBL" id="SLN11882.1"/>
    </source>
</evidence>
<evidence type="ECO:0000256" key="15">
    <source>
        <dbReference type="SAM" id="Phobius"/>
    </source>
</evidence>
<keyword evidence="11" id="KW-0067">ATP-binding</keyword>
<dbReference type="PROSITE" id="PS50885">
    <property type="entry name" value="HAMP"/>
    <property type="match status" value="1"/>
</dbReference>
<dbReference type="Proteomes" id="UP000193409">
    <property type="component" value="Unassembled WGS sequence"/>
</dbReference>
<dbReference type="PANTHER" id="PTHR44936:SF5">
    <property type="entry name" value="SENSOR HISTIDINE KINASE ENVZ"/>
    <property type="match status" value="1"/>
</dbReference>
<evidence type="ECO:0000256" key="11">
    <source>
        <dbReference type="ARBA" id="ARBA00022840"/>
    </source>
</evidence>
<keyword evidence="14 15" id="KW-0472">Membrane</keyword>
<evidence type="ECO:0000256" key="13">
    <source>
        <dbReference type="ARBA" id="ARBA00023012"/>
    </source>
</evidence>
<gene>
    <name evidence="18" type="primary">envZ_1</name>
    <name evidence="18" type="ORF">PSA7680_00176</name>
</gene>
<dbReference type="InterPro" id="IPR003594">
    <property type="entry name" value="HATPase_dom"/>
</dbReference>
<dbReference type="AlphaFoldDB" id="A0A1Y5RD29"/>
<feature type="transmembrane region" description="Helical" evidence="15">
    <location>
        <begin position="161"/>
        <end position="180"/>
    </location>
</feature>
<dbReference type="GO" id="GO:0005886">
    <property type="term" value="C:plasma membrane"/>
    <property type="evidence" value="ECO:0007669"/>
    <property type="project" value="UniProtKB-SubCell"/>
</dbReference>
<dbReference type="InterPro" id="IPR036890">
    <property type="entry name" value="HATPase_C_sf"/>
</dbReference>
<comment type="subcellular location">
    <subcellularLocation>
        <location evidence="2">Cell inner membrane</location>
        <topology evidence="2">Multi-pass membrane protein</topology>
    </subcellularLocation>
</comment>
<keyword evidence="4" id="KW-1003">Cell membrane</keyword>
<keyword evidence="10" id="KW-0418">Kinase</keyword>
<sequence>MNFDWLKRYMPRGLYQRAALILILPIVTLQLVVSIVFLQRHFEGVTEQMTSNVVIELRYIVDLVNSAPNAETAQLITRSLGEPLRFDIVVPGEGIEGDKRLFYDLTGKTAIEVLRARMDTIQGIDLVSKNARVLLSLETRHGPVDVEFSRRRVTASNPHQLLVLTVFTAILMTIIAYLFLRNQLRPIKRLSEASSAFGRGQSVNYRPSGALEVRAAGQAFLNMRNRIERQIEQRTLMLSGVSHDLRTPLTRLKLGLSMMDDTEEVRALNRDVEDMEQLLDAFLSFARGQGTEQPEPTDPAALVERVVENARRGGQEVALGAVEATGEAMLRPVAVQRALENLVGNAVRYGNRCRVSLSMTEEALVFRVEDDGPGIPEEDWENALKPFFRLEPARNQNRGSGVGLGLSIALDIARSHGGTLRLGRSAELGGLQVDLVVAR</sequence>
<dbReference type="Pfam" id="PF00512">
    <property type="entry name" value="HisKA"/>
    <property type="match status" value="1"/>
</dbReference>
<evidence type="ECO:0000256" key="6">
    <source>
        <dbReference type="ARBA" id="ARBA00022553"/>
    </source>
</evidence>
<keyword evidence="8 15" id="KW-0812">Transmembrane</keyword>
<dbReference type="SMART" id="SM00387">
    <property type="entry name" value="HATPase_c"/>
    <property type="match status" value="1"/>
</dbReference>
<dbReference type="InterPro" id="IPR003661">
    <property type="entry name" value="HisK_dim/P_dom"/>
</dbReference>
<name>A0A1Y5RD29_9RHOB</name>
<evidence type="ECO:0000256" key="7">
    <source>
        <dbReference type="ARBA" id="ARBA00022679"/>
    </source>
</evidence>
<dbReference type="RefSeq" id="WP_085866767.1">
    <property type="nucleotide sequence ID" value="NZ_FWFQ01000001.1"/>
</dbReference>
<dbReference type="InterPro" id="IPR003660">
    <property type="entry name" value="HAMP_dom"/>
</dbReference>